<evidence type="ECO:0000259" key="2">
    <source>
        <dbReference type="SMART" id="SM00014"/>
    </source>
</evidence>
<reference evidence="3 4" key="1">
    <citation type="submission" date="2020-01" db="EMBL/GenBank/DDBJ databases">
        <title>Genomes assembled from Gulf of Kutch pelagic sediment metagenomes.</title>
        <authorList>
            <person name="Chandrashekar M."/>
            <person name="Mahajan M.S."/>
            <person name="Dave K.J."/>
            <person name="Vatsa P."/>
            <person name="Nathani N.M."/>
        </authorList>
    </citation>
    <scope>NUCLEOTIDE SEQUENCE [LARGE SCALE GENOMIC DNA]</scope>
    <source>
        <strain evidence="3">KS3-K002</strain>
    </source>
</reference>
<dbReference type="EMBL" id="JAACAK010000046">
    <property type="protein sequence ID" value="NIR74644.1"/>
    <property type="molecule type" value="Genomic_DNA"/>
</dbReference>
<evidence type="ECO:0000313" key="3">
    <source>
        <dbReference type="EMBL" id="NIR74644.1"/>
    </source>
</evidence>
<dbReference type="InterPro" id="IPR000326">
    <property type="entry name" value="PAP2/HPO"/>
</dbReference>
<dbReference type="AlphaFoldDB" id="A0AAE4Z799"/>
<evidence type="ECO:0000313" key="4">
    <source>
        <dbReference type="Proteomes" id="UP000702544"/>
    </source>
</evidence>
<dbReference type="SUPFAM" id="SSF48317">
    <property type="entry name" value="Acid phosphatase/Vanadium-dependent haloperoxidase"/>
    <property type="match status" value="1"/>
</dbReference>
<feature type="domain" description="Phosphatidic acid phosphatase type 2/haloperoxidase" evidence="2">
    <location>
        <begin position="137"/>
        <end position="255"/>
    </location>
</feature>
<feature type="region of interest" description="Disordered" evidence="1">
    <location>
        <begin position="1"/>
        <end position="23"/>
    </location>
</feature>
<sequence>MASRTRERYAPRTGRSCGSTVSTRGGRAVRSVVLALLLTVTITPPLSGQSPSLFVTDPGALFDTGDAVVLLGLVALHAAFLPVDGEVHGGIQDMRSGATDALAAVVEPMGRSALWFEASATSYVIGKILGEERVADVGLHLFLSLGLSNAISVGLKDLSGRARPCWGDGLDPDPNSWSLYGGASDAGRRSYPSNHATSAFTVAAVLSEELGGATPWIAYPVAGLVAWSRVHDNAHWASDVTLGAAVGIFSARLMVRHGHSVLGGLEESLLVESDADGESVRLGLQLELGGGR</sequence>
<gene>
    <name evidence="3" type="ORF">GWO12_05970</name>
</gene>
<evidence type="ECO:0000256" key="1">
    <source>
        <dbReference type="SAM" id="MobiDB-lite"/>
    </source>
</evidence>
<dbReference type="Proteomes" id="UP000702544">
    <property type="component" value="Unassembled WGS sequence"/>
</dbReference>
<feature type="compositionally biased region" description="Basic and acidic residues" evidence="1">
    <location>
        <begin position="1"/>
        <end position="10"/>
    </location>
</feature>
<proteinExistence type="predicted"/>
<protein>
    <submittedName>
        <fullName evidence="3">Phosphatase PAP2 family protein</fullName>
    </submittedName>
</protein>
<dbReference type="PANTHER" id="PTHR14969:SF13">
    <property type="entry name" value="AT30094P"/>
    <property type="match status" value="1"/>
</dbReference>
<dbReference type="Pfam" id="PF01569">
    <property type="entry name" value="PAP2"/>
    <property type="match status" value="1"/>
</dbReference>
<name>A0AAE4Z799_9BACT</name>
<accession>A0AAE4Z799</accession>
<dbReference type="PANTHER" id="PTHR14969">
    <property type="entry name" value="SPHINGOSINE-1-PHOSPHATE PHOSPHOHYDROLASE"/>
    <property type="match status" value="1"/>
</dbReference>
<dbReference type="Gene3D" id="1.20.144.10">
    <property type="entry name" value="Phosphatidic acid phosphatase type 2/haloperoxidase"/>
    <property type="match status" value="1"/>
</dbReference>
<dbReference type="SMART" id="SM00014">
    <property type="entry name" value="acidPPc"/>
    <property type="match status" value="1"/>
</dbReference>
<dbReference type="InterPro" id="IPR036938">
    <property type="entry name" value="PAP2/HPO_sf"/>
</dbReference>
<organism evidence="3 4">
    <name type="scientific">Candidatus Kutchimonas denitrificans</name>
    <dbReference type="NCBI Taxonomy" id="3056748"/>
    <lineage>
        <taxon>Bacteria</taxon>
        <taxon>Pseudomonadati</taxon>
        <taxon>Gemmatimonadota</taxon>
        <taxon>Gemmatimonadia</taxon>
        <taxon>Candidatus Palauibacterales</taxon>
        <taxon>Candidatus Palauibacteraceae</taxon>
        <taxon>Candidatus Kutchimonas</taxon>
    </lineage>
</organism>
<comment type="caution">
    <text evidence="3">The sequence shown here is derived from an EMBL/GenBank/DDBJ whole genome shotgun (WGS) entry which is preliminary data.</text>
</comment>